<dbReference type="RefSeq" id="WP_279965107.1">
    <property type="nucleotide sequence ID" value="NZ_CP122537.1"/>
</dbReference>
<accession>A0ABY8LAK1</accession>
<gene>
    <name evidence="1" type="ORF">P8627_15230</name>
</gene>
<reference evidence="1 2" key="1">
    <citation type="submission" date="2023-04" db="EMBL/GenBank/DDBJ databases">
        <title>Jannaschia ovalis sp. nov., a marine bacterium isolated from sea tidal flat.</title>
        <authorList>
            <person name="Kwon D.Y."/>
            <person name="Kim J.-J."/>
        </authorList>
    </citation>
    <scope>NUCLEOTIDE SEQUENCE [LARGE SCALE GENOMIC DNA]</scope>
    <source>
        <strain evidence="1 2">GRR-S6-38</strain>
    </source>
</reference>
<proteinExistence type="predicted"/>
<evidence type="ECO:0000313" key="1">
    <source>
        <dbReference type="EMBL" id="WGH78356.1"/>
    </source>
</evidence>
<evidence type="ECO:0000313" key="2">
    <source>
        <dbReference type="Proteomes" id="UP001243420"/>
    </source>
</evidence>
<name>A0ABY8LAK1_9RHOB</name>
<dbReference type="Proteomes" id="UP001243420">
    <property type="component" value="Chromosome"/>
</dbReference>
<organism evidence="1 2">
    <name type="scientific">Jannaschia ovalis</name>
    <dbReference type="NCBI Taxonomy" id="3038773"/>
    <lineage>
        <taxon>Bacteria</taxon>
        <taxon>Pseudomonadati</taxon>
        <taxon>Pseudomonadota</taxon>
        <taxon>Alphaproteobacteria</taxon>
        <taxon>Rhodobacterales</taxon>
        <taxon>Roseobacteraceae</taxon>
        <taxon>Jannaschia</taxon>
    </lineage>
</organism>
<keyword evidence="2" id="KW-1185">Reference proteome</keyword>
<dbReference type="EMBL" id="CP122537">
    <property type="protein sequence ID" value="WGH78356.1"/>
    <property type="molecule type" value="Genomic_DNA"/>
</dbReference>
<sequence length="184" mass="19631">MATIKLERDRIADADLPVAQLARQMRLPEGYATVPGQEARLQARLRAAIADIEARLAKSLLLRGAVMERIVGGGRDCPLMLAPVREVLSVKRLDAGAPEMLEVATLRAEAHCSIVSLVRPVPEGARLRFVLRAGYGGWDDLPEGAAQAVLLLAEGLDSGDAEAASRRAAALIAPERDLRLGARG</sequence>
<protein>
    <submittedName>
        <fullName evidence="1">Uncharacterized protein</fullName>
    </submittedName>
</protein>